<name>A0A410G1I3_9FLAO</name>
<dbReference type="Gene3D" id="3.30.160.250">
    <property type="match status" value="1"/>
</dbReference>
<dbReference type="Proteomes" id="UP000285517">
    <property type="component" value="Chromosome"/>
</dbReference>
<keyword evidence="2" id="KW-1185">Reference proteome</keyword>
<dbReference type="KEGG" id="aev:EI546_04985"/>
<proteinExistence type="predicted"/>
<sequence>MEKKKIQVYVEKAEDGIYWGTTENIDGVVSAYGNSLSELKKALQKAFEEYLEVGRDLKEDWISKYENAVEFEYKMDLEGFFDLIPEVKIGSIAKKANINSSLLRQYKTGKANASEDQTKKIEKAVHELGKELLSISF</sequence>
<dbReference type="EMBL" id="CP034951">
    <property type="protein sequence ID" value="QAA81122.1"/>
    <property type="molecule type" value="Genomic_DNA"/>
</dbReference>
<reference evidence="1 2" key="1">
    <citation type="submission" date="2019-01" db="EMBL/GenBank/DDBJ databases">
        <title>Complete genome sequencing of Aequorivita sp. H23M31.</title>
        <authorList>
            <person name="Bae J.-W."/>
        </authorList>
    </citation>
    <scope>NUCLEOTIDE SEQUENCE [LARGE SCALE GENOMIC DNA]</scope>
    <source>
        <strain evidence="1 2">H23M31</strain>
    </source>
</reference>
<dbReference type="AlphaFoldDB" id="A0A410G1I3"/>
<evidence type="ECO:0000313" key="2">
    <source>
        <dbReference type="Proteomes" id="UP000285517"/>
    </source>
</evidence>
<dbReference type="InterPro" id="IPR035069">
    <property type="entry name" value="TTHA1013/TTHA0281-like"/>
</dbReference>
<evidence type="ECO:0000313" key="1">
    <source>
        <dbReference type="EMBL" id="QAA81122.1"/>
    </source>
</evidence>
<protein>
    <submittedName>
        <fullName evidence="1">Type II toxin-antitoxin system HicB family antitoxin</fullName>
    </submittedName>
</protein>
<accession>A0A410G1I3</accession>
<dbReference type="SUPFAM" id="SSF143100">
    <property type="entry name" value="TTHA1013/TTHA0281-like"/>
    <property type="match status" value="1"/>
</dbReference>
<organism evidence="1 2">
    <name type="scientific">Aequorivita ciconiae</name>
    <dbReference type="NCBI Taxonomy" id="2494375"/>
    <lineage>
        <taxon>Bacteria</taxon>
        <taxon>Pseudomonadati</taxon>
        <taxon>Bacteroidota</taxon>
        <taxon>Flavobacteriia</taxon>
        <taxon>Flavobacteriales</taxon>
        <taxon>Flavobacteriaceae</taxon>
        <taxon>Aequorivita</taxon>
    </lineage>
</organism>
<dbReference type="OrthoDB" id="676274at2"/>
<gene>
    <name evidence="1" type="ORF">EI546_04985</name>
</gene>
<dbReference type="RefSeq" id="WP_128249513.1">
    <property type="nucleotide sequence ID" value="NZ_CP034951.1"/>
</dbReference>